<evidence type="ECO:0000256" key="1">
    <source>
        <dbReference type="ARBA" id="ARBA00010871"/>
    </source>
</evidence>
<dbReference type="Gene3D" id="3.40.50.150">
    <property type="entry name" value="Vaccinia Virus protein VP39"/>
    <property type="match status" value="1"/>
</dbReference>
<evidence type="ECO:0000313" key="6">
    <source>
        <dbReference type="EMBL" id="TPX76265.1"/>
    </source>
</evidence>
<feature type="compositionally biased region" description="Low complexity" evidence="4">
    <location>
        <begin position="10"/>
        <end position="26"/>
    </location>
</feature>
<sequence>MSSTDNVPKSNSVSALESSMASLMSATQPASMPKTPQNGLALPVNHSLQTAPSTSSHLSLSSTPAPVCHGKVTDLASMVPTQWWEQVFCDSMYLKTDGDVVEDPDVTRQEVAIFERNPDIKRVFMKGADGKSTPSKILDLCCGQGRHTLHIASTYPHISIHGHDQSAYLISVGKERAVASNLSSTAQFTIGDCRQIPHPSGTFDLVLLLGNSFGYFKAEDGDRMLLAEIWRVLSPSGVLVVDLTDGQYMRDNFAERSWEWVDDTTFVCRERQLSPDKLRLISREVITISNRGVVRDQFYQERLYTREELIALLVEGGFDVESNEQCVLDDATRLSKRQQDLGMMGHRMIITASKKDSNAPDMLLQAQEAFDSLLVNHPKPALALQPIPILDATFGSAAAADKKAPLASFESLVLVLGDPSQPCVGKLNDTWNAEDFITREKLITALTDLGYTKETNLRVFDTHNNLHESLKRLSSKKEHFVFNLCDEGYDNNALQELHVPAILEMLRVPYSGAGPNCLAFCYDKGLVNRTADALGVPTPKEIPFLSDVATPAVSNLANLHKVIEEKVQYPAFIKPIKGDNSLGITARSIVHNQQELNAYMSELGGMGIRDVVVQEYCQGTEYGVGMIGNLASGFHFFPVLEVDYSKIVARNLAPILGFESKWDPTSPWWTDISYKPARISERVKAELQSWCVVLWERFGCRDYARFDFRCDYGRGDGFEAEGERRGTIKLLEVNPNPGWCWDGKFAYMGSFENKDYKDVLGMILKAAHDRITHEKRIANASKAAK</sequence>
<dbReference type="FunFam" id="3.30.470.20:FF:000105">
    <property type="entry name" value="Predicted protein"/>
    <property type="match status" value="1"/>
</dbReference>
<dbReference type="Gene3D" id="3.30.470.20">
    <property type="entry name" value="ATP-grasp fold, B domain"/>
    <property type="match status" value="1"/>
</dbReference>
<dbReference type="GO" id="GO:0005524">
    <property type="term" value="F:ATP binding"/>
    <property type="evidence" value="ECO:0007669"/>
    <property type="project" value="UniProtKB-UniRule"/>
</dbReference>
<gene>
    <name evidence="6" type="ORF">CcCBS67573_g02455</name>
</gene>
<dbReference type="Pfam" id="PF13649">
    <property type="entry name" value="Methyltransf_25"/>
    <property type="match status" value="1"/>
</dbReference>
<comment type="similarity">
    <text evidence="1">Belongs to the D-alanine--D-alanine ligase family.</text>
</comment>
<dbReference type="AlphaFoldDB" id="A0A507FKV3"/>
<dbReference type="InterPro" id="IPR011761">
    <property type="entry name" value="ATP-grasp"/>
</dbReference>
<dbReference type="GO" id="GO:0046872">
    <property type="term" value="F:metal ion binding"/>
    <property type="evidence" value="ECO:0007669"/>
    <property type="project" value="InterPro"/>
</dbReference>
<name>A0A507FKV3_9FUNG</name>
<evidence type="ECO:0000259" key="5">
    <source>
        <dbReference type="PROSITE" id="PS50975"/>
    </source>
</evidence>
<dbReference type="SUPFAM" id="SSF53335">
    <property type="entry name" value="S-adenosyl-L-methionine-dependent methyltransferases"/>
    <property type="match status" value="1"/>
</dbReference>
<evidence type="ECO:0000256" key="4">
    <source>
        <dbReference type="SAM" id="MobiDB-lite"/>
    </source>
</evidence>
<accession>A0A507FKV3</accession>
<comment type="caution">
    <text evidence="6">The sequence shown here is derived from an EMBL/GenBank/DDBJ whole genome shotgun (WGS) entry which is preliminary data.</text>
</comment>
<dbReference type="PANTHER" id="PTHR23132:SF23">
    <property type="entry name" value="D-ALANINE--D-ALANINE LIGASE B"/>
    <property type="match status" value="1"/>
</dbReference>
<keyword evidence="2 6" id="KW-0436">Ligase</keyword>
<feature type="domain" description="ATP-grasp" evidence="5">
    <location>
        <begin position="528"/>
        <end position="768"/>
    </location>
</feature>
<dbReference type="PROSITE" id="PS50975">
    <property type="entry name" value="ATP_GRASP"/>
    <property type="match status" value="1"/>
</dbReference>
<organism evidence="6 7">
    <name type="scientific">Chytriomyces confervae</name>
    <dbReference type="NCBI Taxonomy" id="246404"/>
    <lineage>
        <taxon>Eukaryota</taxon>
        <taxon>Fungi</taxon>
        <taxon>Fungi incertae sedis</taxon>
        <taxon>Chytridiomycota</taxon>
        <taxon>Chytridiomycota incertae sedis</taxon>
        <taxon>Chytridiomycetes</taxon>
        <taxon>Chytridiales</taxon>
        <taxon>Chytriomycetaceae</taxon>
        <taxon>Chytriomyces</taxon>
    </lineage>
</organism>
<feature type="compositionally biased region" description="Polar residues" evidence="4">
    <location>
        <begin position="27"/>
        <end position="38"/>
    </location>
</feature>
<proteinExistence type="inferred from homology"/>
<dbReference type="CDD" id="cd02440">
    <property type="entry name" value="AdoMet_MTases"/>
    <property type="match status" value="1"/>
</dbReference>
<dbReference type="SUPFAM" id="SSF56059">
    <property type="entry name" value="Glutathione synthetase ATP-binding domain-like"/>
    <property type="match status" value="1"/>
</dbReference>
<dbReference type="InterPro" id="IPR011095">
    <property type="entry name" value="Dala_Dala_lig_C"/>
</dbReference>
<dbReference type="GO" id="GO:0008716">
    <property type="term" value="F:D-alanine-D-alanine ligase activity"/>
    <property type="evidence" value="ECO:0007669"/>
    <property type="project" value="InterPro"/>
</dbReference>
<evidence type="ECO:0000256" key="2">
    <source>
        <dbReference type="ARBA" id="ARBA00022598"/>
    </source>
</evidence>
<protein>
    <submittedName>
        <fullName evidence="6">D-alanine---D-alanine ligase</fullName>
    </submittedName>
</protein>
<keyword evidence="3" id="KW-0067">ATP-binding</keyword>
<dbReference type="Gene3D" id="3.30.1490.20">
    <property type="entry name" value="ATP-grasp fold, A domain"/>
    <property type="match status" value="1"/>
</dbReference>
<dbReference type="EMBL" id="QEAP01000052">
    <property type="protein sequence ID" value="TPX76265.1"/>
    <property type="molecule type" value="Genomic_DNA"/>
</dbReference>
<feature type="region of interest" description="Disordered" evidence="4">
    <location>
        <begin position="1"/>
        <end position="42"/>
    </location>
</feature>
<dbReference type="OrthoDB" id="2013972at2759"/>
<dbReference type="Pfam" id="PF07478">
    <property type="entry name" value="Dala_Dala_lig_C"/>
    <property type="match status" value="1"/>
</dbReference>
<evidence type="ECO:0000313" key="7">
    <source>
        <dbReference type="Proteomes" id="UP000320333"/>
    </source>
</evidence>
<dbReference type="Proteomes" id="UP000320333">
    <property type="component" value="Unassembled WGS sequence"/>
</dbReference>
<keyword evidence="3" id="KW-0547">Nucleotide-binding</keyword>
<dbReference type="STRING" id="246404.A0A507FKV3"/>
<dbReference type="InterPro" id="IPR041698">
    <property type="entry name" value="Methyltransf_25"/>
</dbReference>
<dbReference type="InterPro" id="IPR013815">
    <property type="entry name" value="ATP_grasp_subdomain_1"/>
</dbReference>
<dbReference type="PANTHER" id="PTHR23132">
    <property type="entry name" value="D-ALANINE--D-ALANINE LIGASE"/>
    <property type="match status" value="1"/>
</dbReference>
<dbReference type="InterPro" id="IPR029063">
    <property type="entry name" value="SAM-dependent_MTases_sf"/>
</dbReference>
<keyword evidence="7" id="KW-1185">Reference proteome</keyword>
<reference evidence="6 7" key="1">
    <citation type="journal article" date="2019" name="Sci. Rep.">
        <title>Comparative genomics of chytrid fungi reveal insights into the obligate biotrophic and pathogenic lifestyle of Synchytrium endobioticum.</title>
        <authorList>
            <person name="van de Vossenberg B.T.L.H."/>
            <person name="Warris S."/>
            <person name="Nguyen H.D.T."/>
            <person name="van Gent-Pelzer M.P.E."/>
            <person name="Joly D.L."/>
            <person name="van de Geest H.C."/>
            <person name="Bonants P.J.M."/>
            <person name="Smith D.S."/>
            <person name="Levesque C.A."/>
            <person name="van der Lee T.A.J."/>
        </authorList>
    </citation>
    <scope>NUCLEOTIDE SEQUENCE [LARGE SCALE GENOMIC DNA]</scope>
    <source>
        <strain evidence="6 7">CBS 675.73</strain>
    </source>
</reference>
<evidence type="ECO:0000256" key="3">
    <source>
        <dbReference type="PROSITE-ProRule" id="PRU00409"/>
    </source>
</evidence>